<feature type="region of interest" description="Disordered" evidence="1">
    <location>
        <begin position="138"/>
        <end position="172"/>
    </location>
</feature>
<reference evidence="3 4" key="1">
    <citation type="journal article" date="2023" name="Microb. Genom.">
        <title>Mesoterricola silvestris gen. nov., sp. nov., Mesoterricola sediminis sp. nov., Geothrix oryzae sp. nov., Geothrix edaphica sp. nov., Geothrix rubra sp. nov., and Geothrix limicola sp. nov., six novel members of Acidobacteriota isolated from soils.</title>
        <authorList>
            <person name="Weisberg A.J."/>
            <person name="Pearce E."/>
            <person name="Kramer C.G."/>
            <person name="Chang J.H."/>
            <person name="Clarke C.R."/>
        </authorList>
    </citation>
    <scope>NUCLEOTIDE SEQUENCE [LARGE SCALE GENOMIC DNA]</scope>
    <source>
        <strain evidence="3 4">ID09-01A</strain>
    </source>
</reference>
<dbReference type="EMBL" id="JARAYU010000009">
    <property type="protein sequence ID" value="MDX3703195.1"/>
    <property type="molecule type" value="Genomic_DNA"/>
</dbReference>
<gene>
    <name evidence="3" type="ORF">PV662_26215</name>
</gene>
<dbReference type="RefSeq" id="WP_060893306.1">
    <property type="nucleotide sequence ID" value="NZ_JARAUR010000077.1"/>
</dbReference>
<evidence type="ECO:0000313" key="4">
    <source>
        <dbReference type="Proteomes" id="UP001271274"/>
    </source>
</evidence>
<keyword evidence="4" id="KW-1185">Reference proteome</keyword>
<keyword evidence="2" id="KW-1133">Transmembrane helix</keyword>
<proteinExistence type="predicted"/>
<comment type="caution">
    <text evidence="3">The sequence shown here is derived from an EMBL/GenBank/DDBJ whole genome shotgun (WGS) entry which is preliminary data.</text>
</comment>
<feature type="compositionally biased region" description="Basic and acidic residues" evidence="1">
    <location>
        <begin position="64"/>
        <end position="79"/>
    </location>
</feature>
<feature type="region of interest" description="Disordered" evidence="1">
    <location>
        <begin position="1"/>
        <end position="83"/>
    </location>
</feature>
<keyword evidence="2" id="KW-0472">Membrane</keyword>
<dbReference type="Proteomes" id="UP001271274">
    <property type="component" value="Unassembled WGS sequence"/>
</dbReference>
<organism evidence="3 4">
    <name type="scientific">Streptomyces europaeiscabiei</name>
    <dbReference type="NCBI Taxonomy" id="146819"/>
    <lineage>
        <taxon>Bacteria</taxon>
        <taxon>Bacillati</taxon>
        <taxon>Actinomycetota</taxon>
        <taxon>Actinomycetes</taxon>
        <taxon>Kitasatosporales</taxon>
        <taxon>Streptomycetaceae</taxon>
        <taxon>Streptomyces</taxon>
    </lineage>
</organism>
<feature type="compositionally biased region" description="Polar residues" evidence="1">
    <location>
        <begin position="147"/>
        <end position="156"/>
    </location>
</feature>
<protein>
    <recommendedName>
        <fullName evidence="5">Integral membrane protein</fullName>
    </recommendedName>
</protein>
<keyword evidence="2" id="KW-0812">Transmembrane</keyword>
<sequence length="172" mass="18868">MAAPTTDGDEAPDDERRTPPAPDDVWHRFLTDSEHAIRETAPREPSARERGAGPWAELPSSPREGPRPEADLHPSRDEPVSQYEAEAVGELWQPTDAWPGPHWREQDRRARCRRVGRVLCTVAAITLVLGLFSRLMSSGSPYDGQDDTISQQSEQAPTGWPSAPAVTALPSG</sequence>
<feature type="compositionally biased region" description="Basic and acidic residues" evidence="1">
    <location>
        <begin position="14"/>
        <end position="51"/>
    </location>
</feature>
<evidence type="ECO:0008006" key="5">
    <source>
        <dbReference type="Google" id="ProtNLM"/>
    </source>
</evidence>
<name>A0ABU4NJ85_9ACTN</name>
<evidence type="ECO:0000256" key="2">
    <source>
        <dbReference type="SAM" id="Phobius"/>
    </source>
</evidence>
<evidence type="ECO:0000256" key="1">
    <source>
        <dbReference type="SAM" id="MobiDB-lite"/>
    </source>
</evidence>
<accession>A0ABU4NJ85</accession>
<evidence type="ECO:0000313" key="3">
    <source>
        <dbReference type="EMBL" id="MDX3703195.1"/>
    </source>
</evidence>
<feature type="transmembrane region" description="Helical" evidence="2">
    <location>
        <begin position="118"/>
        <end position="136"/>
    </location>
</feature>